<comment type="caution">
    <text evidence="2">The sequence shown here is derived from an EMBL/GenBank/DDBJ whole genome shotgun (WGS) entry which is preliminary data.</text>
</comment>
<protein>
    <recommendedName>
        <fullName evidence="4">Core-binding (CB) domain-containing protein</fullName>
    </recommendedName>
</protein>
<feature type="region of interest" description="Disordered" evidence="1">
    <location>
        <begin position="159"/>
        <end position="203"/>
    </location>
</feature>
<dbReference type="Proteomes" id="UP001216907">
    <property type="component" value="Unassembled WGS sequence"/>
</dbReference>
<feature type="compositionally biased region" description="Low complexity" evidence="1">
    <location>
        <begin position="162"/>
        <end position="188"/>
    </location>
</feature>
<accession>A0ABT6F8T6</accession>
<keyword evidence="3" id="KW-1185">Reference proteome</keyword>
<evidence type="ECO:0000313" key="2">
    <source>
        <dbReference type="EMBL" id="MDG3003997.1"/>
    </source>
</evidence>
<name>A0ABT6F8T6_9BACT</name>
<sequence>MHARTLRTPSCRLHKPSGQAVATLNGRDIYLGAHGSDDSKRTYDRVVSEWLTNGREPVDAEPITVVELLVRYLAHVDARSSSGEPASIRHALKPVRELYDMLPAADFGPLALKAIRSRVIDSGNCRSMVNRRVRSIVRMFKWGVSEQLVSASTWETFAPSKASAGGRRAPGNPRRSSRSPTPSSKRPSPTCPARSGRWSKSSA</sequence>
<reference evidence="2 3" key="1">
    <citation type="submission" date="2023-03" db="EMBL/GenBank/DDBJ databases">
        <title>Paludisphaera mucosa sp. nov. a novel planctomycete from northern fen.</title>
        <authorList>
            <person name="Ivanova A."/>
        </authorList>
    </citation>
    <scope>NUCLEOTIDE SEQUENCE [LARGE SCALE GENOMIC DNA]</scope>
    <source>
        <strain evidence="2 3">Pla2</strain>
    </source>
</reference>
<dbReference type="RefSeq" id="WP_277860360.1">
    <property type="nucleotide sequence ID" value="NZ_JARRAG010000002.1"/>
</dbReference>
<proteinExistence type="predicted"/>
<dbReference type="EMBL" id="JARRAG010000002">
    <property type="protein sequence ID" value="MDG3003997.1"/>
    <property type="molecule type" value="Genomic_DNA"/>
</dbReference>
<evidence type="ECO:0008006" key="4">
    <source>
        <dbReference type="Google" id="ProtNLM"/>
    </source>
</evidence>
<evidence type="ECO:0000313" key="3">
    <source>
        <dbReference type="Proteomes" id="UP001216907"/>
    </source>
</evidence>
<evidence type="ECO:0000256" key="1">
    <source>
        <dbReference type="SAM" id="MobiDB-lite"/>
    </source>
</evidence>
<gene>
    <name evidence="2" type="ORF">PZE19_09455</name>
</gene>
<organism evidence="2 3">
    <name type="scientific">Paludisphaera mucosa</name>
    <dbReference type="NCBI Taxonomy" id="3030827"/>
    <lineage>
        <taxon>Bacteria</taxon>
        <taxon>Pseudomonadati</taxon>
        <taxon>Planctomycetota</taxon>
        <taxon>Planctomycetia</taxon>
        <taxon>Isosphaerales</taxon>
        <taxon>Isosphaeraceae</taxon>
        <taxon>Paludisphaera</taxon>
    </lineage>
</organism>